<name>A0A098TRI7_9CYAN</name>
<dbReference type="InterPro" id="IPR036291">
    <property type="entry name" value="NAD(P)-bd_dom_sf"/>
</dbReference>
<organism evidence="3 4">
    <name type="scientific">Neosynechococcus sphagnicola sy1</name>
    <dbReference type="NCBI Taxonomy" id="1497020"/>
    <lineage>
        <taxon>Bacteria</taxon>
        <taxon>Bacillati</taxon>
        <taxon>Cyanobacteriota</taxon>
        <taxon>Cyanophyceae</taxon>
        <taxon>Neosynechococcales</taxon>
        <taxon>Neosynechococcaceae</taxon>
        <taxon>Neosynechococcus</taxon>
    </lineage>
</organism>
<comment type="caution">
    <text evidence="3">The sequence shown here is derived from an EMBL/GenBank/DDBJ whole genome shotgun (WGS) entry which is preliminary data.</text>
</comment>
<dbReference type="InterPro" id="IPR011128">
    <property type="entry name" value="G3P_DH_NAD-dep_N"/>
</dbReference>
<dbReference type="EMBL" id="JJML01000008">
    <property type="protein sequence ID" value="KGF73413.1"/>
    <property type="molecule type" value="Genomic_DNA"/>
</dbReference>
<reference evidence="3 4" key="1">
    <citation type="journal article" date="2014" name="Mol. Ecol.">
        <title>Evolution of Synechococcus.</title>
        <authorList>
            <person name="Dvorak P."/>
            <person name="Casamatta D."/>
            <person name="Hasler P."/>
            <person name="Poulickova A."/>
            <person name="Ondrej V."/>
            <person name="Sanges R."/>
        </authorList>
    </citation>
    <scope>NUCLEOTIDE SEQUENCE [LARGE SCALE GENOMIC DNA]</scope>
    <source>
        <strain evidence="3 4">CAUP A 1101</strain>
    </source>
</reference>
<dbReference type="RefSeq" id="WP_239651462.1">
    <property type="nucleotide sequence ID" value="NZ_JJML01000008.1"/>
</dbReference>
<feature type="region of interest" description="Disordered" evidence="1">
    <location>
        <begin position="1"/>
        <end position="23"/>
    </location>
</feature>
<gene>
    <name evidence="3" type="ORF">DO97_20255</name>
</gene>
<evidence type="ECO:0000313" key="4">
    <source>
        <dbReference type="Proteomes" id="UP000030170"/>
    </source>
</evidence>
<keyword evidence="4" id="KW-1185">Reference proteome</keyword>
<evidence type="ECO:0000259" key="2">
    <source>
        <dbReference type="Pfam" id="PF01210"/>
    </source>
</evidence>
<feature type="domain" description="Glycerol-3-phosphate dehydrogenase NAD-dependent N-terminal" evidence="2">
    <location>
        <begin position="28"/>
        <end position="58"/>
    </location>
</feature>
<accession>A0A098TRI7</accession>
<proteinExistence type="predicted"/>
<evidence type="ECO:0000313" key="3">
    <source>
        <dbReference type="EMBL" id="KGF73413.1"/>
    </source>
</evidence>
<dbReference type="Gene3D" id="3.40.50.720">
    <property type="entry name" value="NAD(P)-binding Rossmann-like Domain"/>
    <property type="match status" value="1"/>
</dbReference>
<protein>
    <recommendedName>
        <fullName evidence="2">Glycerol-3-phosphate dehydrogenase NAD-dependent N-terminal domain-containing protein</fullName>
    </recommendedName>
</protein>
<dbReference type="Proteomes" id="UP000030170">
    <property type="component" value="Unassembled WGS sequence"/>
</dbReference>
<dbReference type="Pfam" id="PF01210">
    <property type="entry name" value="NAD_Gly3P_dh_N"/>
    <property type="match status" value="1"/>
</dbReference>
<dbReference type="GO" id="GO:0046168">
    <property type="term" value="P:glycerol-3-phosphate catabolic process"/>
    <property type="evidence" value="ECO:0007669"/>
    <property type="project" value="InterPro"/>
</dbReference>
<dbReference type="SUPFAM" id="SSF51735">
    <property type="entry name" value="NAD(P)-binding Rossmann-fold domains"/>
    <property type="match status" value="1"/>
</dbReference>
<dbReference type="GO" id="GO:0016616">
    <property type="term" value="F:oxidoreductase activity, acting on the CH-OH group of donors, NAD or NADP as acceptor"/>
    <property type="evidence" value="ECO:0007669"/>
    <property type="project" value="InterPro"/>
</dbReference>
<dbReference type="STRING" id="1497020.DO97_20255"/>
<dbReference type="AlphaFoldDB" id="A0A098TRI7"/>
<evidence type="ECO:0000256" key="1">
    <source>
        <dbReference type="SAM" id="MobiDB-lite"/>
    </source>
</evidence>
<dbReference type="GO" id="GO:0051287">
    <property type="term" value="F:NAD binding"/>
    <property type="evidence" value="ECO:0007669"/>
    <property type="project" value="InterPro"/>
</dbReference>
<sequence>MGRNFAMSDELTPVKPQAQSSTGGSLTITVLGGGAWGSTLAGLATQNGHCVRVWSRRSPESLDSVLDSADLVVSAVAMGGGADR</sequence>